<name>H9U9T0_FERPD</name>
<dbReference type="AlphaFoldDB" id="H9U9T0"/>
<sequence>MNKIDLSIIIPHYNSPKTLRKLLESIPVLDSLEVIVVDDKSDKYTEELREIRSDKRFEHVLFLSNDTEIKGAGKCRNIGLSLAKGKWVLFADSDDFFVEGFYDIVSKYFDTDYDVIFFTPTSVYLETGAKAKRHLTYEKLIDNFLNKGEDSELFLRFYFKTPTSKIINRQFLIENDIKFSEVIVCNDDFFSVKVGLAMRKFTATKETIYCITDHENSLSKKKDRMYFWCCFNEVLKINEYAKNKLSPSDFKKVEICVVELLYASLRKYSISLSDVLKAYMELKKHRMPFLSTRLVKMFIQRFVLKRK</sequence>
<gene>
    <name evidence="2" type="ordered locus">Ferpe_0112</name>
</gene>
<evidence type="ECO:0000313" key="2">
    <source>
        <dbReference type="EMBL" id="AFG34273.1"/>
    </source>
</evidence>
<dbReference type="RefSeq" id="WP_014450742.1">
    <property type="nucleotide sequence ID" value="NC_017095.1"/>
</dbReference>
<keyword evidence="3" id="KW-1185">Reference proteome</keyword>
<dbReference type="PANTHER" id="PTHR22916:SF3">
    <property type="entry name" value="UDP-GLCNAC:BETAGAL BETA-1,3-N-ACETYLGLUCOSAMINYLTRANSFERASE-LIKE PROTEIN 1"/>
    <property type="match status" value="1"/>
</dbReference>
<accession>H9U9T0</accession>
<keyword evidence="2" id="KW-0808">Transferase</keyword>
<protein>
    <submittedName>
        <fullName evidence="2">Glycosyl transferase</fullName>
    </submittedName>
</protein>
<dbReference type="Pfam" id="PF00535">
    <property type="entry name" value="Glycos_transf_2"/>
    <property type="match status" value="1"/>
</dbReference>
<proteinExistence type="predicted"/>
<evidence type="ECO:0000259" key="1">
    <source>
        <dbReference type="Pfam" id="PF00535"/>
    </source>
</evidence>
<dbReference type="InterPro" id="IPR001173">
    <property type="entry name" value="Glyco_trans_2-like"/>
</dbReference>
<reference evidence="2" key="1">
    <citation type="submission" date="2012-03" db="EMBL/GenBank/DDBJ databases">
        <title>Complete sequence of Fervidobacterium pennivorans DSM 9078.</title>
        <authorList>
            <consortium name="US DOE Joint Genome Institute"/>
            <person name="Lucas S."/>
            <person name="Han J."/>
            <person name="Lapidus A."/>
            <person name="Cheng J.-F."/>
            <person name="Goodwin L."/>
            <person name="Pitluck S."/>
            <person name="Peters L."/>
            <person name="Ovchinnikova G."/>
            <person name="Lu M."/>
            <person name="Detter J.C."/>
            <person name="Han C."/>
            <person name="Tapia R."/>
            <person name="Land M."/>
            <person name="Hauser L."/>
            <person name="Kyrpides N."/>
            <person name="Ivanova N."/>
            <person name="Pagani I."/>
            <person name="Noll K.M."/>
            <person name="Woyke T."/>
        </authorList>
    </citation>
    <scope>NUCLEOTIDE SEQUENCE</scope>
    <source>
        <strain evidence="2">DSM 9078</strain>
    </source>
</reference>
<dbReference type="eggNOG" id="COG1216">
    <property type="taxonomic scope" value="Bacteria"/>
</dbReference>
<dbReference type="HOGENOM" id="CLU_025996_9_0_0"/>
<evidence type="ECO:0000313" key="3">
    <source>
        <dbReference type="Proteomes" id="UP000007384"/>
    </source>
</evidence>
<feature type="domain" description="Glycosyltransferase 2-like" evidence="1">
    <location>
        <begin position="7"/>
        <end position="172"/>
    </location>
</feature>
<dbReference type="InterPro" id="IPR029044">
    <property type="entry name" value="Nucleotide-diphossugar_trans"/>
</dbReference>
<dbReference type="EMBL" id="CP003260">
    <property type="protein sequence ID" value="AFG34273.1"/>
    <property type="molecule type" value="Genomic_DNA"/>
</dbReference>
<organism evidence="2 3">
    <name type="scientific">Fervidobacterium pennivorans (strain DSM 9078 / Ven5)</name>
    <dbReference type="NCBI Taxonomy" id="771875"/>
    <lineage>
        <taxon>Bacteria</taxon>
        <taxon>Thermotogati</taxon>
        <taxon>Thermotogota</taxon>
        <taxon>Thermotogae</taxon>
        <taxon>Thermotogales</taxon>
        <taxon>Fervidobacteriaceae</taxon>
        <taxon>Fervidobacterium</taxon>
    </lineage>
</organism>
<dbReference type="PANTHER" id="PTHR22916">
    <property type="entry name" value="GLYCOSYLTRANSFERASE"/>
    <property type="match status" value="1"/>
</dbReference>
<dbReference type="STRING" id="771875.Ferpe_0112"/>
<dbReference type="KEGG" id="fpe:Ferpe_0112"/>
<dbReference type="GO" id="GO:0016758">
    <property type="term" value="F:hexosyltransferase activity"/>
    <property type="evidence" value="ECO:0007669"/>
    <property type="project" value="UniProtKB-ARBA"/>
</dbReference>
<dbReference type="CDD" id="cd00761">
    <property type="entry name" value="Glyco_tranf_GTA_type"/>
    <property type="match status" value="1"/>
</dbReference>
<dbReference type="Gene3D" id="3.90.550.10">
    <property type="entry name" value="Spore Coat Polysaccharide Biosynthesis Protein SpsA, Chain A"/>
    <property type="match status" value="1"/>
</dbReference>
<dbReference type="Proteomes" id="UP000007384">
    <property type="component" value="Chromosome"/>
</dbReference>
<dbReference type="SUPFAM" id="SSF53448">
    <property type="entry name" value="Nucleotide-diphospho-sugar transferases"/>
    <property type="match status" value="1"/>
</dbReference>
<dbReference type="PATRIC" id="fig|771875.3.peg.118"/>